<dbReference type="KEGG" id="ker:91103826"/>
<feature type="compositionally biased region" description="Polar residues" evidence="1">
    <location>
        <begin position="683"/>
        <end position="694"/>
    </location>
</feature>
<feature type="compositionally biased region" description="Low complexity" evidence="1">
    <location>
        <begin position="580"/>
        <end position="593"/>
    </location>
</feature>
<feature type="compositionally biased region" description="Low complexity" evidence="1">
    <location>
        <begin position="604"/>
        <end position="615"/>
    </location>
</feature>
<proteinExistence type="predicted"/>
<feature type="compositionally biased region" description="Low complexity" evidence="1">
    <location>
        <begin position="714"/>
        <end position="723"/>
    </location>
</feature>
<sequence>MSTQIQSTPISDSFVNAKAQSSRRVNSTSYDMNGSRRGSSTLAVVPENHSHDHHHNAQPSPSSSSAPSSSQPQKVSSRKSSNSTPSVAGDLREMDKALEMKMRRSHSSTSASAIEKGKSKESPGQQQRQRSKRADWVIDLLETQRGAESWIDDQRVILVLGDPTPASLAPILYDPAFSDTLLLVGSSTPKPDIEALLSPSHLMSSTPDQQIFPTVQPFTPSGQQSGDTESHALAVLLSQATALAQQFRARSSIFARSRAESFASTGSGSNSPKRVFTGLSNPSSNRTSIESTNSTSNDRQQQRSVSMFDTSTGSADSTPKAKNRLSSFSILGGLRRNSESFDITPSSSIGASSSSSATLKDNLFDAIINFVPEMKNFKPERCLQDMLHQSVVITTGIVPLLTAKSTSTLKAASKKESKSTSTATVMPISLIHVLPKLIPTPLPNVIESFLLSLLPTFQYRCSREIFGCVTTTQTWLSPFVLLKAKTDQGEEDVSGAQVLLFGGVRCPFQVLDEEEGQCKPRAFLAGWSGCLNMPGLINESRNPSSTSTSKVTSQYIKHTRQLSTPSPASIPYDSVKARTPPQSRSSSPSPSSQKGRLPRSASMPIPNNITNTATTRRSRLHVSHTPPMMSDGELPDHEGGGGGTSPPTPDLDSSIESSRASSIALAEAGRRGSENDNEEIKIVNTNTNSTGSEGSHTHTQDNTGTGTGKGKGTLGNTKKGNLKSWFKRK</sequence>
<feature type="compositionally biased region" description="Low complexity" evidence="1">
    <location>
        <begin position="57"/>
        <end position="81"/>
    </location>
</feature>
<evidence type="ECO:0000313" key="2">
    <source>
        <dbReference type="EMBL" id="WWD06928.1"/>
    </source>
</evidence>
<evidence type="ECO:0000313" key="3">
    <source>
        <dbReference type="Proteomes" id="UP001358614"/>
    </source>
</evidence>
<dbReference type="RefSeq" id="XP_066084895.1">
    <property type="nucleotide sequence ID" value="XM_066228798.1"/>
</dbReference>
<feature type="compositionally biased region" description="Basic and acidic residues" evidence="1">
    <location>
        <begin position="668"/>
        <end position="681"/>
    </location>
</feature>
<dbReference type="EMBL" id="CP144089">
    <property type="protein sequence ID" value="WWD06928.1"/>
    <property type="molecule type" value="Genomic_DNA"/>
</dbReference>
<feature type="compositionally biased region" description="Polar residues" evidence="1">
    <location>
        <begin position="1"/>
        <end position="42"/>
    </location>
</feature>
<protein>
    <submittedName>
        <fullName evidence="2">Uncharacterized protein</fullName>
    </submittedName>
</protein>
<keyword evidence="3" id="KW-1185">Reference proteome</keyword>
<feature type="region of interest" description="Disordered" evidence="1">
    <location>
        <begin position="262"/>
        <end position="321"/>
    </location>
</feature>
<evidence type="ECO:0000256" key="1">
    <source>
        <dbReference type="SAM" id="MobiDB-lite"/>
    </source>
</evidence>
<feature type="region of interest" description="Disordered" evidence="1">
    <location>
        <begin position="1"/>
        <end position="132"/>
    </location>
</feature>
<gene>
    <name evidence="2" type="ORF">V865_005025</name>
</gene>
<dbReference type="AlphaFoldDB" id="A0AAX4KLA0"/>
<accession>A0AAX4KLA0</accession>
<feature type="compositionally biased region" description="Low complexity" evidence="1">
    <location>
        <begin position="650"/>
        <end position="667"/>
    </location>
</feature>
<feature type="region of interest" description="Disordered" evidence="1">
    <location>
        <begin position="538"/>
        <end position="729"/>
    </location>
</feature>
<dbReference type="GeneID" id="91103826"/>
<reference evidence="2 3" key="1">
    <citation type="submission" date="2024-01" db="EMBL/GenBank/DDBJ databases">
        <title>Comparative genomics of Cryptococcus and Kwoniella reveals pathogenesis evolution and contrasting modes of karyotype evolution via chromosome fusion or intercentromeric recombination.</title>
        <authorList>
            <person name="Coelho M.A."/>
            <person name="David-Palma M."/>
            <person name="Shea T."/>
            <person name="Bowers K."/>
            <person name="McGinley-Smith S."/>
            <person name="Mohammad A.W."/>
            <person name="Gnirke A."/>
            <person name="Yurkov A.M."/>
            <person name="Nowrousian M."/>
            <person name="Sun S."/>
            <person name="Cuomo C.A."/>
            <person name="Heitman J."/>
        </authorList>
    </citation>
    <scope>NUCLEOTIDE SEQUENCE [LARGE SCALE GENOMIC DNA]</scope>
    <source>
        <strain evidence="2 3">PYCC6329</strain>
    </source>
</reference>
<feature type="compositionally biased region" description="Polar residues" evidence="1">
    <location>
        <begin position="539"/>
        <end position="567"/>
    </location>
</feature>
<feature type="compositionally biased region" description="Polar residues" evidence="1">
    <location>
        <begin position="265"/>
        <end position="317"/>
    </location>
</feature>
<name>A0AAX4KLA0_9TREE</name>
<dbReference type="Proteomes" id="UP001358614">
    <property type="component" value="Chromosome 1"/>
</dbReference>
<feature type="compositionally biased region" description="Basic and acidic residues" evidence="1">
    <location>
        <begin position="90"/>
        <end position="102"/>
    </location>
</feature>
<organism evidence="2 3">
    <name type="scientific">Kwoniella europaea PYCC6329</name>
    <dbReference type="NCBI Taxonomy" id="1423913"/>
    <lineage>
        <taxon>Eukaryota</taxon>
        <taxon>Fungi</taxon>
        <taxon>Dikarya</taxon>
        <taxon>Basidiomycota</taxon>
        <taxon>Agaricomycotina</taxon>
        <taxon>Tremellomycetes</taxon>
        <taxon>Tremellales</taxon>
        <taxon>Cryptococcaceae</taxon>
        <taxon>Kwoniella</taxon>
    </lineage>
</organism>